<organism evidence="2 3">
    <name type="scientific">Parastrongyloides trichosuri</name>
    <name type="common">Possum-specific nematode worm</name>
    <dbReference type="NCBI Taxonomy" id="131310"/>
    <lineage>
        <taxon>Eukaryota</taxon>
        <taxon>Metazoa</taxon>
        <taxon>Ecdysozoa</taxon>
        <taxon>Nematoda</taxon>
        <taxon>Chromadorea</taxon>
        <taxon>Rhabditida</taxon>
        <taxon>Tylenchina</taxon>
        <taxon>Panagrolaimomorpha</taxon>
        <taxon>Strongyloidoidea</taxon>
        <taxon>Strongyloididae</taxon>
        <taxon>Parastrongyloides</taxon>
    </lineage>
</organism>
<evidence type="ECO:0000313" key="3">
    <source>
        <dbReference type="WBParaSite" id="PTRK_0001264300.1"/>
    </source>
</evidence>
<evidence type="ECO:0000256" key="1">
    <source>
        <dbReference type="SAM" id="MobiDB-lite"/>
    </source>
</evidence>
<accession>A0A0N4ZVN9</accession>
<name>A0A0N4ZVN9_PARTI</name>
<feature type="compositionally biased region" description="Low complexity" evidence="1">
    <location>
        <begin position="11"/>
        <end position="20"/>
    </location>
</feature>
<proteinExistence type="predicted"/>
<reference evidence="3" key="1">
    <citation type="submission" date="2017-02" db="UniProtKB">
        <authorList>
            <consortium name="WormBaseParasite"/>
        </authorList>
    </citation>
    <scope>IDENTIFICATION</scope>
</reference>
<sequence>MAVGEPHHRQPAAGPAAGIGRRVRVDEVGRDRSLQPLGLGDRRHVAREPAVGRRIVVAQEAALRFADAQQAGDGDRPLDLTFGA</sequence>
<feature type="region of interest" description="Disordered" evidence="1">
    <location>
        <begin position="1"/>
        <end position="22"/>
    </location>
</feature>
<dbReference type="AlphaFoldDB" id="A0A0N4ZVN9"/>
<evidence type="ECO:0000313" key="2">
    <source>
        <dbReference type="Proteomes" id="UP000038045"/>
    </source>
</evidence>
<dbReference type="Proteomes" id="UP000038045">
    <property type="component" value="Unplaced"/>
</dbReference>
<keyword evidence="2" id="KW-1185">Reference proteome</keyword>
<dbReference type="WBParaSite" id="PTRK_0001264300.1">
    <property type="protein sequence ID" value="PTRK_0001264300.1"/>
    <property type="gene ID" value="PTRK_0001264300"/>
</dbReference>
<protein>
    <submittedName>
        <fullName evidence="3">DUF5753 domain-containing protein</fullName>
    </submittedName>
</protein>